<accession>K0TCG6</accession>
<feature type="compositionally biased region" description="Pro residues" evidence="1">
    <location>
        <begin position="494"/>
        <end position="508"/>
    </location>
</feature>
<feature type="compositionally biased region" description="Low complexity" evidence="1">
    <location>
        <begin position="1195"/>
        <end position="1211"/>
    </location>
</feature>
<feature type="compositionally biased region" description="Low complexity" evidence="1">
    <location>
        <begin position="466"/>
        <end position="493"/>
    </location>
</feature>
<feature type="region of interest" description="Disordered" evidence="1">
    <location>
        <begin position="31"/>
        <end position="55"/>
    </location>
</feature>
<keyword evidence="3" id="KW-1185">Reference proteome</keyword>
<feature type="region of interest" description="Disordered" evidence="1">
    <location>
        <begin position="415"/>
        <end position="521"/>
    </location>
</feature>
<evidence type="ECO:0000313" key="2">
    <source>
        <dbReference type="EMBL" id="EJK74869.1"/>
    </source>
</evidence>
<feature type="region of interest" description="Disordered" evidence="1">
    <location>
        <begin position="855"/>
        <end position="938"/>
    </location>
</feature>
<dbReference type="OrthoDB" id="496822at2759"/>
<organism evidence="2 3">
    <name type="scientific">Thalassiosira oceanica</name>
    <name type="common">Marine diatom</name>
    <dbReference type="NCBI Taxonomy" id="159749"/>
    <lineage>
        <taxon>Eukaryota</taxon>
        <taxon>Sar</taxon>
        <taxon>Stramenopiles</taxon>
        <taxon>Ochrophyta</taxon>
        <taxon>Bacillariophyta</taxon>
        <taxon>Coscinodiscophyceae</taxon>
        <taxon>Thalassiosirophycidae</taxon>
        <taxon>Thalassiosirales</taxon>
        <taxon>Thalassiosiraceae</taxon>
        <taxon>Thalassiosira</taxon>
    </lineage>
</organism>
<dbReference type="PANTHER" id="PTHR33683:SF46">
    <property type="entry name" value="SUSHI DOMAIN-CONTAINING PROTEIN"/>
    <property type="match status" value="1"/>
</dbReference>
<proteinExistence type="predicted"/>
<feature type="compositionally biased region" description="Low complexity" evidence="1">
    <location>
        <begin position="1079"/>
        <end position="1093"/>
    </location>
</feature>
<feature type="region of interest" description="Disordered" evidence="1">
    <location>
        <begin position="150"/>
        <end position="189"/>
    </location>
</feature>
<protein>
    <submittedName>
        <fullName evidence="2">Uncharacterized protein</fullName>
    </submittedName>
</protein>
<feature type="compositionally biased region" description="Low complexity" evidence="1">
    <location>
        <begin position="1014"/>
        <end position="1043"/>
    </location>
</feature>
<evidence type="ECO:0000256" key="1">
    <source>
        <dbReference type="SAM" id="MobiDB-lite"/>
    </source>
</evidence>
<dbReference type="eggNOG" id="ENOG502T6NU">
    <property type="taxonomic scope" value="Eukaryota"/>
</dbReference>
<feature type="compositionally biased region" description="Polar residues" evidence="1">
    <location>
        <begin position="415"/>
        <end position="441"/>
    </location>
</feature>
<dbReference type="EMBL" id="AGNL01003306">
    <property type="protein sequence ID" value="EJK74869.1"/>
    <property type="molecule type" value="Genomic_DNA"/>
</dbReference>
<feature type="compositionally biased region" description="Basic and acidic residues" evidence="1">
    <location>
        <begin position="1293"/>
        <end position="1309"/>
    </location>
</feature>
<feature type="compositionally biased region" description="Polar residues" evidence="1">
    <location>
        <begin position="153"/>
        <end position="189"/>
    </location>
</feature>
<reference evidence="2 3" key="1">
    <citation type="journal article" date="2012" name="Genome Biol.">
        <title>Genome and low-iron response of an oceanic diatom adapted to chronic iron limitation.</title>
        <authorList>
            <person name="Lommer M."/>
            <person name="Specht M."/>
            <person name="Roy A.S."/>
            <person name="Kraemer L."/>
            <person name="Andreson R."/>
            <person name="Gutowska M.A."/>
            <person name="Wolf J."/>
            <person name="Bergner S.V."/>
            <person name="Schilhabel M.B."/>
            <person name="Klostermeier U.C."/>
            <person name="Beiko R.G."/>
            <person name="Rosenstiel P."/>
            <person name="Hippler M."/>
            <person name="Laroche J."/>
        </authorList>
    </citation>
    <scope>NUCLEOTIDE SEQUENCE [LARGE SCALE GENOMIC DNA]</scope>
    <source>
        <strain evidence="2 3">CCMP1005</strain>
    </source>
</reference>
<feature type="compositionally biased region" description="Basic and acidic residues" evidence="1">
    <location>
        <begin position="921"/>
        <end position="937"/>
    </location>
</feature>
<feature type="non-terminal residue" evidence="2">
    <location>
        <position position="1"/>
    </location>
</feature>
<feature type="region of interest" description="Disordered" evidence="1">
    <location>
        <begin position="610"/>
        <end position="657"/>
    </location>
</feature>
<comment type="caution">
    <text evidence="2">The sequence shown here is derived from an EMBL/GenBank/DDBJ whole genome shotgun (WGS) entry which is preliminary data.</text>
</comment>
<feature type="region of interest" description="Disordered" evidence="1">
    <location>
        <begin position="969"/>
        <end position="1175"/>
    </location>
</feature>
<evidence type="ECO:0000313" key="3">
    <source>
        <dbReference type="Proteomes" id="UP000266841"/>
    </source>
</evidence>
<sequence>GILEDVVVSGLGAMAGGVAVDGADVTGQKLSRRRARRGLLRGAGPDGRDAPGGNYRDTEDSALVGLEERWTVDNLTVRRRLPTSSSAIDVSMTVTGGYRPPPYVDPDAIVEDSINRAAPKMMDELNKRGQREGSELFKRVRGVEAVTRERYTSRPTNSPIVPTASPSEDPTQEPTSASPTHVPSTSPTRAFEQAVQTATNDMLGTTARAYGNVFDVRTLPGVSTVLITGLEIYSSASGLVEYEVYTREGTWEGTEGDLSSFTLIASGTLKSKGTCGGVDFSHGKFSTETCEFAPIPPGEFESVPIKGNGAVRSFYVTLKTREILYQRDAVGSEDEYQVVGTSPDIEVLEGAGVLNYPYSKARDDVFYKRPRGFMGKIVYIRNPCLEEEDGGEPNYEWPCPTRAPVTAAQLETIKPTQEPSTGAPTLEPSTAAPNDGTTNEPTYEPTKPWDSRYTPPPSPMPVDTTVVGDGESSSSSVGGGESSSSSVGDGESSVPPPPAADRPPPFVPPDDGSYTYYVPPEKPPPYHPGAVFIPNNEGRMKYSGPGANDTIVVLRIGEVQKDRLMQEREIEKYCDVVFEFLKSLPGLERANVHVLNVEVHYQESLFAKIQKKKKKTGNKNEKKNDKNPEEVAKRRRGQDVVEAAEQPAANETEAPNELPPAYLEVTTIITTINSMLSPEVTNFLIKDEIEINAAVLAEDLFKWRTFYGVFLEVDRVSVRLIDRATDPPTLQPTTYAHFLSLNATLEDDVEEPANSVDFITLIGFGIGMMWALLTLFSLRNIWTARKEFKRKNMLQKSKRSKSVADLKGDKDGLLIPQSNFERAVMAAQRRASTAERIELRASMLQSDMMASILQSDDVEKGESSDPETATGPVPATADPKPEQRASFARRGSTQSAAAESDTYTDRLRNASDDGLGSLPPRHPDYVDAASTKKERPSIFDQSMCSECSDLIEASERSGGSRLSALLSMAKKSRRLSDLRKKSVRRAAPAAKPAAASSRRMTASTKELDSDSDSTDSGNTSSDDSVTDSSDSSSSESSTEDNGSPPARLPQATHATRSASVTDVSTPLIKVPAASEPATRRSSAPPISSAPPTAKDSPHLPQATNAARSASMIDVSAPIIKVPADSEPVARRNSAPVSDLPSRRKARRRNSRKHGNLPEKKFGHKKKERTKSGLFIVPPDVLARDVKQAGRSALRANTGANTVANTGGANTTRVRCERGKCPRGSGPTSSESQYWRASATYLPHQMRAREVPSSKRRYILAPDASEGSAIKEDNESLSADSEIDRPLSDPGDADFNRDPSEGSAFKREAEGSSTSETSSNVTKDESDGEFSAQEGDHRASPDSLSAPMHEVAKAQEVPGLSEEELDHPSLRFKVGQRVYCKIGPNPMDWKKGKVAKLWHREKSWPPDMVAPYKVKLGKKKYIFAPRDSNDVICLDLDIAFC</sequence>
<dbReference type="Proteomes" id="UP000266841">
    <property type="component" value="Unassembled WGS sequence"/>
</dbReference>
<feature type="compositionally biased region" description="Low complexity" evidence="1">
    <location>
        <begin position="985"/>
        <end position="1004"/>
    </location>
</feature>
<name>K0TCG6_THAOC</name>
<feature type="region of interest" description="Disordered" evidence="1">
    <location>
        <begin position="1191"/>
        <end position="1363"/>
    </location>
</feature>
<feature type="compositionally biased region" description="Basic and acidic residues" evidence="1">
    <location>
        <begin position="618"/>
        <end position="632"/>
    </location>
</feature>
<feature type="compositionally biased region" description="Low complexity" evidence="1">
    <location>
        <begin position="509"/>
        <end position="519"/>
    </location>
</feature>
<feature type="compositionally biased region" description="Basic residues" evidence="1">
    <location>
        <begin position="1142"/>
        <end position="1154"/>
    </location>
</feature>
<feature type="compositionally biased region" description="Polar residues" evidence="1">
    <location>
        <begin position="1225"/>
        <end position="1234"/>
    </location>
</feature>
<dbReference type="PANTHER" id="PTHR33683">
    <property type="entry name" value="1, PUTATIVE-RELATED"/>
    <property type="match status" value="1"/>
</dbReference>
<feature type="compositionally biased region" description="Polar residues" evidence="1">
    <location>
        <begin position="1052"/>
        <end position="1064"/>
    </location>
</feature>
<gene>
    <name evidence="2" type="ORF">THAOC_03429</name>
</gene>